<accession>F4PN85</accession>
<evidence type="ECO:0000313" key="2">
    <source>
        <dbReference type="EMBL" id="EGG22938.1"/>
    </source>
</evidence>
<dbReference type="RefSeq" id="XP_004360789.1">
    <property type="nucleotide sequence ID" value="XM_004360732.1"/>
</dbReference>
<reference evidence="3" key="1">
    <citation type="journal article" date="2011" name="Genome Res.">
        <title>Phylogeny-wide analysis of social amoeba genomes highlights ancient origins for complex intercellular communication.</title>
        <authorList>
            <person name="Heidel A.J."/>
            <person name="Lawal H.M."/>
            <person name="Felder M."/>
            <person name="Schilde C."/>
            <person name="Helps N.R."/>
            <person name="Tunggal B."/>
            <person name="Rivero F."/>
            <person name="John U."/>
            <person name="Schleicher M."/>
            <person name="Eichinger L."/>
            <person name="Platzer M."/>
            <person name="Noegel A.A."/>
            <person name="Schaap P."/>
            <person name="Gloeckner G."/>
        </authorList>
    </citation>
    <scope>NUCLEOTIDE SEQUENCE [LARGE SCALE GENOMIC DNA]</scope>
    <source>
        <strain evidence="3">SH3</strain>
    </source>
</reference>
<keyword evidence="3" id="KW-1185">Reference proteome</keyword>
<dbReference type="GO" id="GO:0003830">
    <property type="term" value="F:beta-1,4-mannosylglycoprotein 4-beta-N-acetylglucosaminyltransferase activity"/>
    <property type="evidence" value="ECO:0007669"/>
    <property type="project" value="InterPro"/>
</dbReference>
<sequence length="503" mass="57673">MIGSNPSPTSSTAAMPHKNSLGSSTYTSSSEGENEEDVPLTTPSPTSTHTPTPTHSPSTPYPSSKSKEQSESESEEEEEEELVTGLSFQSDMESFPWEEYRSAARSGSSDNTDRYSQMLISRLVPYLVEPPLEPINEKCHPKPLPSDNDITDKYCTYYPEVFSGKRNKTARVGHMVQFGFDVDILEIHLNELYDVVDYFFIIESTRTHYHKIKKPLMWEQVKFQDRFIKFHDKIVHFILDDADERVANDMFSAETHQEIRRWQKFVDWNNNKGNLFQDDDIIGFGDTDEISRRENIHQLKHCQLKPNVGIVDIGIWFPFGPINQAFRPDWAVPYNPYTLGDPSYFTVGAAKNRPSNNHPTRNRGQSGHFMLGGMHMSHYGYLPFQMVKVLSCSECGVKSESQVTVFSNDLSKSNYRVKELESRLIQTPANDRPRVVPLDTMDAHFKNDVAILPWFYDCNRNRYPVWESKHDTRLEIDHPIKVTITITVTATTTATRSTKNIYS</sequence>
<dbReference type="OMA" id="GIWFPMG"/>
<dbReference type="KEGG" id="dfa:DFA_05068"/>
<dbReference type="EMBL" id="GL883008">
    <property type="protein sequence ID" value="EGG22938.1"/>
    <property type="molecule type" value="Genomic_DNA"/>
</dbReference>
<dbReference type="PANTHER" id="PTHR12224:SF0">
    <property type="entry name" value="BETA-1,4-MANNOSYL-GLYCOPROTEIN 4-BETA-N-ACETYLGLUCOSAMINYLTRANSFERASE"/>
    <property type="match status" value="1"/>
</dbReference>
<evidence type="ECO:0000256" key="1">
    <source>
        <dbReference type="SAM" id="MobiDB-lite"/>
    </source>
</evidence>
<feature type="compositionally biased region" description="Acidic residues" evidence="1">
    <location>
        <begin position="71"/>
        <end position="82"/>
    </location>
</feature>
<dbReference type="GO" id="GO:0006044">
    <property type="term" value="P:N-acetylglucosamine metabolic process"/>
    <property type="evidence" value="ECO:0007669"/>
    <property type="project" value="TreeGrafter"/>
</dbReference>
<organism evidence="2 3">
    <name type="scientific">Cavenderia fasciculata</name>
    <name type="common">Slime mold</name>
    <name type="synonym">Dictyostelium fasciculatum</name>
    <dbReference type="NCBI Taxonomy" id="261658"/>
    <lineage>
        <taxon>Eukaryota</taxon>
        <taxon>Amoebozoa</taxon>
        <taxon>Evosea</taxon>
        <taxon>Eumycetozoa</taxon>
        <taxon>Dictyostelia</taxon>
        <taxon>Acytosteliales</taxon>
        <taxon>Cavenderiaceae</taxon>
        <taxon>Cavenderia</taxon>
    </lineage>
</organism>
<dbReference type="InterPro" id="IPR006813">
    <property type="entry name" value="Glyco_trans_17"/>
</dbReference>
<feature type="region of interest" description="Disordered" evidence="1">
    <location>
        <begin position="1"/>
        <end position="89"/>
    </location>
</feature>
<feature type="compositionally biased region" description="Low complexity" evidence="1">
    <location>
        <begin position="19"/>
        <end position="31"/>
    </location>
</feature>
<dbReference type="AlphaFoldDB" id="F4PN85"/>
<gene>
    <name evidence="2" type="primary">gnt7</name>
    <name evidence="2" type="ORF">DFA_05068</name>
</gene>
<proteinExistence type="predicted"/>
<evidence type="ECO:0000313" key="3">
    <source>
        <dbReference type="Proteomes" id="UP000007797"/>
    </source>
</evidence>
<protein>
    <submittedName>
        <fullName evidence="2">Beta-1,4-mannosyl-glycoprotein beta-1,4-N-acetylglucosaminyltransferase</fullName>
    </submittedName>
</protein>
<dbReference type="Proteomes" id="UP000007797">
    <property type="component" value="Unassembled WGS sequence"/>
</dbReference>
<dbReference type="OrthoDB" id="6474464at2759"/>
<dbReference type="GeneID" id="14875489"/>
<dbReference type="GO" id="GO:0016020">
    <property type="term" value="C:membrane"/>
    <property type="evidence" value="ECO:0007669"/>
    <property type="project" value="InterPro"/>
</dbReference>
<name>F4PN85_CACFS</name>
<feature type="compositionally biased region" description="Low complexity" evidence="1">
    <location>
        <begin position="41"/>
        <end position="64"/>
    </location>
</feature>
<dbReference type="PANTHER" id="PTHR12224">
    <property type="entry name" value="BETA-1,4-MANNOSYL-GLYCOPROTEIN BETA-1,4-N-ACETYLGLUCOSAMINYL-TRANSFERASE"/>
    <property type="match status" value="1"/>
</dbReference>
<dbReference type="Pfam" id="PF04724">
    <property type="entry name" value="Glyco_transf_17"/>
    <property type="match status" value="1"/>
</dbReference>
<feature type="compositionally biased region" description="Polar residues" evidence="1">
    <location>
        <begin position="1"/>
        <end position="13"/>
    </location>
</feature>